<reference evidence="9" key="2">
    <citation type="submission" date="2023-07" db="EMBL/GenBank/DDBJ databases">
        <title>Identification and characterization of horizontal gene transfer across gut microbiota members of farm animals based on homology search.</title>
        <authorList>
            <person name="Schwarzerova J."/>
            <person name="Nykrynova M."/>
            <person name="Jureckova K."/>
            <person name="Cejkova D."/>
            <person name="Rychlik I."/>
        </authorList>
    </citation>
    <scope>NUCLEOTIDE SEQUENCE [LARGE SCALE GENOMIC DNA]</scope>
    <source>
        <strain evidence="9">ET4</strain>
    </source>
</reference>
<evidence type="ECO:0000313" key="8">
    <source>
        <dbReference type="EMBL" id="MDM8146830.1"/>
    </source>
</evidence>
<evidence type="ECO:0000256" key="2">
    <source>
        <dbReference type="ARBA" id="ARBA00022475"/>
    </source>
</evidence>
<reference evidence="8 9" key="1">
    <citation type="submission" date="2023-06" db="EMBL/GenBank/DDBJ databases">
        <authorList>
            <person name="Zeman M."/>
            <person name="Kubasova T."/>
            <person name="Jahodarova E."/>
            <person name="Nykrynova M."/>
            <person name="Rychlik I."/>
        </authorList>
    </citation>
    <scope>NUCLEOTIDE SEQUENCE [LARGE SCALE GENOMIC DNA]</scope>
    <source>
        <strain evidence="8 9">ET4</strain>
    </source>
</reference>
<name>A0ABT7U8G2_9BACE</name>
<feature type="transmembrane region" description="Helical" evidence="6">
    <location>
        <begin position="39"/>
        <end position="58"/>
    </location>
</feature>
<evidence type="ECO:0000256" key="1">
    <source>
        <dbReference type="ARBA" id="ARBA00004651"/>
    </source>
</evidence>
<dbReference type="Pfam" id="PF02687">
    <property type="entry name" value="FtsX"/>
    <property type="match status" value="1"/>
</dbReference>
<feature type="non-terminal residue" evidence="8">
    <location>
        <position position="1"/>
    </location>
</feature>
<accession>A0ABT7U8G2</accession>
<protein>
    <submittedName>
        <fullName evidence="8">ABC transporter permease</fullName>
    </submittedName>
</protein>
<feature type="domain" description="ABC3 transporter permease C-terminal" evidence="7">
    <location>
        <begin position="1"/>
        <end position="69"/>
    </location>
</feature>
<keyword evidence="9" id="KW-1185">Reference proteome</keyword>
<dbReference type="InterPro" id="IPR003838">
    <property type="entry name" value="ABC3_permease_C"/>
</dbReference>
<evidence type="ECO:0000256" key="3">
    <source>
        <dbReference type="ARBA" id="ARBA00022692"/>
    </source>
</evidence>
<evidence type="ECO:0000256" key="6">
    <source>
        <dbReference type="SAM" id="Phobius"/>
    </source>
</evidence>
<evidence type="ECO:0000259" key="7">
    <source>
        <dbReference type="Pfam" id="PF02687"/>
    </source>
</evidence>
<comment type="caution">
    <text evidence="8">The sequence shown here is derived from an EMBL/GenBank/DDBJ whole genome shotgun (WGS) entry which is preliminary data.</text>
</comment>
<evidence type="ECO:0000256" key="4">
    <source>
        <dbReference type="ARBA" id="ARBA00022989"/>
    </source>
</evidence>
<proteinExistence type="predicted"/>
<dbReference type="EMBL" id="JAUDCF010000054">
    <property type="protein sequence ID" value="MDM8146830.1"/>
    <property type="molecule type" value="Genomic_DNA"/>
</dbReference>
<keyword evidence="2" id="KW-1003">Cell membrane</keyword>
<keyword evidence="3 6" id="KW-0812">Transmembrane</keyword>
<keyword evidence="5 6" id="KW-0472">Membrane</keyword>
<sequence>FLKEYFALLLVACIIAFPLGSVAMQNWVERYVERMAWPWWLYAAILVVLALFVVLCIGRSVWRAARENPAEVIKSE</sequence>
<organism evidence="8 9">
    <name type="scientific">Bacteroides eggerthii</name>
    <dbReference type="NCBI Taxonomy" id="28111"/>
    <lineage>
        <taxon>Bacteria</taxon>
        <taxon>Pseudomonadati</taxon>
        <taxon>Bacteroidota</taxon>
        <taxon>Bacteroidia</taxon>
        <taxon>Bacteroidales</taxon>
        <taxon>Bacteroidaceae</taxon>
        <taxon>Bacteroides</taxon>
    </lineage>
</organism>
<gene>
    <name evidence="8" type="ORF">QUW02_13030</name>
</gene>
<comment type="subcellular location">
    <subcellularLocation>
        <location evidence="1">Cell membrane</location>
        <topology evidence="1">Multi-pass membrane protein</topology>
    </subcellularLocation>
</comment>
<keyword evidence="4 6" id="KW-1133">Transmembrane helix</keyword>
<evidence type="ECO:0000256" key="5">
    <source>
        <dbReference type="ARBA" id="ARBA00023136"/>
    </source>
</evidence>
<evidence type="ECO:0000313" key="9">
    <source>
        <dbReference type="Proteomes" id="UP001228403"/>
    </source>
</evidence>
<dbReference type="Proteomes" id="UP001228403">
    <property type="component" value="Unassembled WGS sequence"/>
</dbReference>